<protein>
    <submittedName>
        <fullName evidence="2">Uncharacterized protein</fullName>
    </submittedName>
</protein>
<dbReference type="STRING" id="1055723.SAMN05216293_2207"/>
<evidence type="ECO:0000313" key="2">
    <source>
        <dbReference type="EMBL" id="SHK90197.1"/>
    </source>
</evidence>
<evidence type="ECO:0000313" key="4">
    <source>
        <dbReference type="Proteomes" id="UP000198940"/>
    </source>
</evidence>
<sequence length="76" mass="8974">MTELNSILNRITGLTNTMESQYPELYQFLNENPVTLPMEPHPEINKKVLENYLQSLQQLLQHHEETHKIGIQPYNQ</sequence>
<dbReference type="EMBL" id="FOKU01000011">
    <property type="protein sequence ID" value="SFC45298.1"/>
    <property type="molecule type" value="Genomic_DNA"/>
</dbReference>
<dbReference type="OrthoDB" id="680581at2"/>
<name>A0A1M6W926_9FLAO</name>
<dbReference type="RefSeq" id="WP_072879761.1">
    <property type="nucleotide sequence ID" value="NZ_FOKU01000011.1"/>
</dbReference>
<keyword evidence="4" id="KW-1185">Reference proteome</keyword>
<dbReference type="EMBL" id="FRAT01000005">
    <property type="protein sequence ID" value="SHK90197.1"/>
    <property type="molecule type" value="Genomic_DNA"/>
</dbReference>
<evidence type="ECO:0000313" key="1">
    <source>
        <dbReference type="EMBL" id="SFC45298.1"/>
    </source>
</evidence>
<dbReference type="Proteomes" id="UP000184031">
    <property type="component" value="Unassembled WGS sequence"/>
</dbReference>
<accession>A0A1M6W926</accession>
<gene>
    <name evidence="1" type="ORF">SAMN04487891_111102</name>
    <name evidence="2" type="ORF">SAMN05216293_2207</name>
</gene>
<organism evidence="2 3">
    <name type="scientific">Flagellimonas taeanensis</name>
    <dbReference type="NCBI Taxonomy" id="1005926"/>
    <lineage>
        <taxon>Bacteria</taxon>
        <taxon>Pseudomonadati</taxon>
        <taxon>Bacteroidota</taxon>
        <taxon>Flavobacteriia</taxon>
        <taxon>Flavobacteriales</taxon>
        <taxon>Flavobacteriaceae</taxon>
        <taxon>Flagellimonas</taxon>
    </lineage>
</organism>
<comment type="caution">
    <text evidence="2">The sequence shown here is derived from an EMBL/GenBank/DDBJ whole genome shotgun (WGS) entry which is preliminary data.</text>
</comment>
<dbReference type="Proteomes" id="UP000198940">
    <property type="component" value="Unassembled WGS sequence"/>
</dbReference>
<proteinExistence type="predicted"/>
<reference evidence="2 3" key="1">
    <citation type="submission" date="2016-11" db="EMBL/GenBank/DDBJ databases">
        <authorList>
            <person name="Varghese N."/>
            <person name="Submissions S."/>
        </authorList>
    </citation>
    <scope>NUCLEOTIDE SEQUENCE [LARGE SCALE GENOMIC DNA]</scope>
    <source>
        <strain evidence="2 3">CGMCC 1.12174</strain>
        <strain evidence="1 4">DSM 26351</strain>
    </source>
</reference>
<evidence type="ECO:0000313" key="3">
    <source>
        <dbReference type="Proteomes" id="UP000184031"/>
    </source>
</evidence>
<dbReference type="AlphaFoldDB" id="A0A1M6W926"/>